<dbReference type="InterPro" id="IPR021983">
    <property type="entry name" value="PRP8_domainIV"/>
</dbReference>
<dbReference type="GO" id="GO:0097157">
    <property type="term" value="F:pre-mRNA intronic binding"/>
    <property type="evidence" value="ECO:0007669"/>
    <property type="project" value="TreeGrafter"/>
</dbReference>
<dbReference type="Gene3D" id="3.30.420.230">
    <property type="match status" value="1"/>
</dbReference>
<dbReference type="EMBL" id="JAVXUO010001917">
    <property type="protein sequence ID" value="KAK2977981.1"/>
    <property type="molecule type" value="Genomic_DNA"/>
</dbReference>
<dbReference type="AlphaFoldDB" id="A0AA88RFJ6"/>
<protein>
    <recommendedName>
        <fullName evidence="1">PRP8 domain-containing protein</fullName>
    </recommendedName>
</protein>
<dbReference type="GO" id="GO:0005682">
    <property type="term" value="C:U5 snRNP"/>
    <property type="evidence" value="ECO:0007669"/>
    <property type="project" value="TreeGrafter"/>
</dbReference>
<dbReference type="InterPro" id="IPR043172">
    <property type="entry name" value="Prp8_domainIV_palm"/>
</dbReference>
<organism evidence="2 3">
    <name type="scientific">Escallonia rubra</name>
    <dbReference type="NCBI Taxonomy" id="112253"/>
    <lineage>
        <taxon>Eukaryota</taxon>
        <taxon>Viridiplantae</taxon>
        <taxon>Streptophyta</taxon>
        <taxon>Embryophyta</taxon>
        <taxon>Tracheophyta</taxon>
        <taxon>Spermatophyta</taxon>
        <taxon>Magnoliopsida</taxon>
        <taxon>eudicotyledons</taxon>
        <taxon>Gunneridae</taxon>
        <taxon>Pentapetalae</taxon>
        <taxon>asterids</taxon>
        <taxon>campanulids</taxon>
        <taxon>Escalloniales</taxon>
        <taxon>Escalloniaceae</taxon>
        <taxon>Escallonia</taxon>
    </lineage>
</organism>
<comment type="caution">
    <text evidence="2">The sequence shown here is derived from an EMBL/GenBank/DDBJ whole genome shotgun (WGS) entry which is preliminary data.</text>
</comment>
<name>A0AA88RFJ6_9ASTE</name>
<dbReference type="InterPro" id="IPR043173">
    <property type="entry name" value="Prp8_domainIV_fingers"/>
</dbReference>
<dbReference type="InterPro" id="IPR027652">
    <property type="entry name" value="PRP8"/>
</dbReference>
<dbReference type="InterPro" id="IPR012337">
    <property type="entry name" value="RNaseH-like_sf"/>
</dbReference>
<dbReference type="PANTHER" id="PTHR11140">
    <property type="entry name" value="PRE-MRNA SPLICING FACTOR PRP8"/>
    <property type="match status" value="1"/>
</dbReference>
<dbReference type="GO" id="GO:0071013">
    <property type="term" value="C:catalytic step 2 spliceosome"/>
    <property type="evidence" value="ECO:0007669"/>
    <property type="project" value="TreeGrafter"/>
</dbReference>
<dbReference type="Proteomes" id="UP001187471">
    <property type="component" value="Unassembled WGS sequence"/>
</dbReference>
<dbReference type="Gene3D" id="1.20.80.40">
    <property type="match status" value="1"/>
</dbReference>
<dbReference type="GO" id="GO:0000244">
    <property type="term" value="P:spliceosomal tri-snRNP complex assembly"/>
    <property type="evidence" value="ECO:0007669"/>
    <property type="project" value="TreeGrafter"/>
</dbReference>
<gene>
    <name evidence="2" type="ORF">RJ640_023519</name>
</gene>
<evidence type="ECO:0000313" key="2">
    <source>
        <dbReference type="EMBL" id="KAK2977981.1"/>
    </source>
</evidence>
<feature type="domain" description="PRP8" evidence="1">
    <location>
        <begin position="12"/>
        <end position="215"/>
    </location>
</feature>
<dbReference type="SUPFAM" id="SSF53098">
    <property type="entry name" value="Ribonuclease H-like"/>
    <property type="match status" value="1"/>
</dbReference>
<dbReference type="GO" id="GO:0030619">
    <property type="term" value="F:U1 snRNA binding"/>
    <property type="evidence" value="ECO:0007669"/>
    <property type="project" value="TreeGrafter"/>
</dbReference>
<keyword evidence="3" id="KW-1185">Reference proteome</keyword>
<dbReference type="GO" id="GO:0030623">
    <property type="term" value="F:U5 snRNA binding"/>
    <property type="evidence" value="ECO:0007669"/>
    <property type="project" value="TreeGrafter"/>
</dbReference>
<evidence type="ECO:0000313" key="3">
    <source>
        <dbReference type="Proteomes" id="UP001187471"/>
    </source>
</evidence>
<dbReference type="PANTHER" id="PTHR11140:SF0">
    <property type="entry name" value="PRE-MRNA-PROCESSING-SPLICING FACTOR 8"/>
    <property type="match status" value="1"/>
</dbReference>
<dbReference type="GO" id="GO:0017070">
    <property type="term" value="F:U6 snRNA binding"/>
    <property type="evidence" value="ECO:0007669"/>
    <property type="project" value="TreeGrafter"/>
</dbReference>
<accession>A0AA88RFJ6</accession>
<dbReference type="Pfam" id="PF12134">
    <property type="entry name" value="PRP8_domainIV"/>
    <property type="match status" value="1"/>
</dbReference>
<sequence>MDQGFQLRSSDFTHHIFWFVDDTNMYRATVGNLPRRAVNGVVFVFNPLTGQLFMRVSHTSEWAAGQRPPGRLAKTRAAEEVAHLVRSMPLPERKKQIVMASEEMLEPLEARLHDFPKLAVKASKPLLPLPALLKIPFFDDLVRKAKEPRMFSFRVYDDWLKSVSPGTAFSRLYLILQALDANNKMAYMFKKPNQNRIWPSLTGDQWLALEFVLRGRMLFTLNTSTPTHRRVTI</sequence>
<dbReference type="GO" id="GO:0030620">
    <property type="term" value="F:U2 snRNA binding"/>
    <property type="evidence" value="ECO:0007669"/>
    <property type="project" value="TreeGrafter"/>
</dbReference>
<evidence type="ECO:0000259" key="1">
    <source>
        <dbReference type="Pfam" id="PF12134"/>
    </source>
</evidence>
<reference evidence="2" key="1">
    <citation type="submission" date="2022-12" db="EMBL/GenBank/DDBJ databases">
        <title>Draft genome assemblies for two species of Escallonia (Escalloniales).</title>
        <authorList>
            <person name="Chanderbali A."/>
            <person name="Dervinis C."/>
            <person name="Anghel I."/>
            <person name="Soltis D."/>
            <person name="Soltis P."/>
            <person name="Zapata F."/>
        </authorList>
    </citation>
    <scope>NUCLEOTIDE SEQUENCE</scope>
    <source>
        <strain evidence="2">UCBG92.1500</strain>
        <tissue evidence="2">Leaf</tissue>
    </source>
</reference>
<proteinExistence type="predicted"/>